<organism evidence="2 3">
    <name type="scientific">Caloramator quimbayensis</name>
    <dbReference type="NCBI Taxonomy" id="1147123"/>
    <lineage>
        <taxon>Bacteria</taxon>
        <taxon>Bacillati</taxon>
        <taxon>Bacillota</taxon>
        <taxon>Clostridia</taxon>
        <taxon>Eubacteriales</taxon>
        <taxon>Clostridiaceae</taxon>
        <taxon>Caloramator</taxon>
    </lineage>
</organism>
<evidence type="ECO:0000256" key="1">
    <source>
        <dbReference type="SAM" id="Phobius"/>
    </source>
</evidence>
<feature type="transmembrane region" description="Helical" evidence="1">
    <location>
        <begin position="6"/>
        <end position="28"/>
    </location>
</feature>
<accession>A0A1T4Y2D7</accession>
<name>A0A1T4Y2D7_9CLOT</name>
<keyword evidence="1" id="KW-0472">Membrane</keyword>
<evidence type="ECO:0000313" key="3">
    <source>
        <dbReference type="Proteomes" id="UP000190105"/>
    </source>
</evidence>
<keyword evidence="3" id="KW-1185">Reference proteome</keyword>
<dbReference type="Proteomes" id="UP000190105">
    <property type="component" value="Unassembled WGS sequence"/>
</dbReference>
<gene>
    <name evidence="2" type="ORF">SAMN05443428_1194</name>
</gene>
<keyword evidence="1" id="KW-1133">Transmembrane helix</keyword>
<proteinExistence type="predicted"/>
<evidence type="ECO:0008006" key="4">
    <source>
        <dbReference type="Google" id="ProtNLM"/>
    </source>
</evidence>
<evidence type="ECO:0000313" key="2">
    <source>
        <dbReference type="EMBL" id="SKA95648.1"/>
    </source>
</evidence>
<keyword evidence="1" id="KW-0812">Transmembrane</keyword>
<protein>
    <recommendedName>
        <fullName evidence="4">Methionine and alanine importer, small subunit</fullName>
    </recommendedName>
</protein>
<dbReference type="AlphaFoldDB" id="A0A1T4Y2D7"/>
<dbReference type="EMBL" id="FUYH01000019">
    <property type="protein sequence ID" value="SKA95648.1"/>
    <property type="molecule type" value="Genomic_DNA"/>
</dbReference>
<dbReference type="STRING" id="1147123.SAMN05443428_1194"/>
<reference evidence="3" key="1">
    <citation type="submission" date="2017-02" db="EMBL/GenBank/DDBJ databases">
        <authorList>
            <person name="Varghese N."/>
            <person name="Submissions S."/>
        </authorList>
    </citation>
    <scope>NUCLEOTIDE SEQUENCE [LARGE SCALE GENOMIC DNA]</scope>
    <source>
        <strain evidence="3">USBA 833</strain>
    </source>
</reference>
<sequence length="32" mass="3329">MSGSALVFMIIAWGIILAAVGITLSSLLKHSK</sequence>